<dbReference type="RefSeq" id="WP_095510176.1">
    <property type="nucleotide sequence ID" value="NZ_MQWD01000001.1"/>
</dbReference>
<accession>A0A271J1B8</accession>
<dbReference type="Gene3D" id="3.30.2130.10">
    <property type="entry name" value="VC0802-like"/>
    <property type="match status" value="1"/>
</dbReference>
<dbReference type="InterPro" id="IPR045865">
    <property type="entry name" value="ACT-like_dom_sf"/>
</dbReference>
<dbReference type="Pfam" id="PF13840">
    <property type="entry name" value="ACT_7"/>
    <property type="match status" value="1"/>
</dbReference>
<feature type="domain" description="A9CJY8-like N-terminal" evidence="2">
    <location>
        <begin position="9"/>
        <end position="50"/>
    </location>
</feature>
<proteinExistence type="predicted"/>
<reference evidence="3 4" key="1">
    <citation type="submission" date="2016-11" db="EMBL/GenBank/DDBJ databases">
        <title>Study of marine rhodopsin-containing bacteria.</title>
        <authorList>
            <person name="Yoshizawa S."/>
            <person name="Kumagai Y."/>
            <person name="Kogure K."/>
        </authorList>
    </citation>
    <scope>NUCLEOTIDE SEQUENCE [LARGE SCALE GENOMIC DNA]</scope>
    <source>
        <strain evidence="3 4">SAORIC-28</strain>
    </source>
</reference>
<dbReference type="OrthoDB" id="5615858at2"/>
<organism evidence="3 4">
    <name type="scientific">Rubrivirga marina</name>
    <dbReference type="NCBI Taxonomy" id="1196024"/>
    <lineage>
        <taxon>Bacteria</taxon>
        <taxon>Pseudomonadati</taxon>
        <taxon>Rhodothermota</taxon>
        <taxon>Rhodothermia</taxon>
        <taxon>Rhodothermales</taxon>
        <taxon>Rubricoccaceae</taxon>
        <taxon>Rubrivirga</taxon>
    </lineage>
</organism>
<dbReference type="Pfam" id="PF21631">
    <property type="entry name" value="A9CJY8-like_N"/>
    <property type="match status" value="1"/>
</dbReference>
<feature type="domain" description="CASTOR ACT" evidence="1">
    <location>
        <begin position="55"/>
        <end position="116"/>
    </location>
</feature>
<evidence type="ECO:0000313" key="3">
    <source>
        <dbReference type="EMBL" id="PAP76519.1"/>
    </source>
</evidence>
<dbReference type="PIRSF" id="PIRSF008459">
    <property type="entry name" value="UCP008459"/>
    <property type="match status" value="1"/>
</dbReference>
<sequence length="126" mass="12860">MTLDVLPGRLAVSRLTPSASVASWMGEGALSSVTRTDAELSVVCDEAAVPAGVTVEGGWRALRVRGPLAFELTGILADLAHTLAEAGVSIFAVSTFDTDVVLVKADRLDDAADALRAAGHEVVSGG</sequence>
<gene>
    <name evidence="3" type="ORF">BSZ37_08730</name>
</gene>
<evidence type="ECO:0000259" key="1">
    <source>
        <dbReference type="Pfam" id="PF13840"/>
    </source>
</evidence>
<dbReference type="PANTHER" id="PTHR31131:SF6">
    <property type="entry name" value="CASTOR ACT DOMAIN-CONTAINING PROTEIN"/>
    <property type="match status" value="1"/>
</dbReference>
<evidence type="ECO:0000313" key="4">
    <source>
        <dbReference type="Proteomes" id="UP000216339"/>
    </source>
</evidence>
<keyword evidence="4" id="KW-1185">Reference proteome</keyword>
<dbReference type="InterPro" id="IPR027795">
    <property type="entry name" value="CASTOR_ACT_dom"/>
</dbReference>
<comment type="caution">
    <text evidence="3">The sequence shown here is derived from an EMBL/GenBank/DDBJ whole genome shotgun (WGS) entry which is preliminary data.</text>
</comment>
<dbReference type="AlphaFoldDB" id="A0A271J1B8"/>
<dbReference type="EMBL" id="MQWD01000001">
    <property type="protein sequence ID" value="PAP76519.1"/>
    <property type="molecule type" value="Genomic_DNA"/>
</dbReference>
<protein>
    <submittedName>
        <fullName evidence="3">Amino acid-binding protein</fullName>
    </submittedName>
</protein>
<dbReference type="InterPro" id="IPR049447">
    <property type="entry name" value="A9CJY8-like_N"/>
</dbReference>
<dbReference type="PANTHER" id="PTHR31131">
    <property type="entry name" value="CHROMOSOME 1, WHOLE GENOME SHOTGUN SEQUENCE"/>
    <property type="match status" value="1"/>
</dbReference>
<name>A0A271J1B8_9BACT</name>
<dbReference type="InterPro" id="IPR051719">
    <property type="entry name" value="CASTOR_mTORC1"/>
</dbReference>
<dbReference type="Proteomes" id="UP000216339">
    <property type="component" value="Unassembled WGS sequence"/>
</dbReference>
<dbReference type="SUPFAM" id="SSF55021">
    <property type="entry name" value="ACT-like"/>
    <property type="match status" value="2"/>
</dbReference>
<dbReference type="InterPro" id="IPR016540">
    <property type="entry name" value="UCP008459"/>
</dbReference>
<evidence type="ECO:0000259" key="2">
    <source>
        <dbReference type="Pfam" id="PF21631"/>
    </source>
</evidence>